<organism evidence="2 3">
    <name type="scientific">Amycolatopsis minnesotensis</name>
    <dbReference type="NCBI Taxonomy" id="337894"/>
    <lineage>
        <taxon>Bacteria</taxon>
        <taxon>Bacillati</taxon>
        <taxon>Actinomycetota</taxon>
        <taxon>Actinomycetes</taxon>
        <taxon>Pseudonocardiales</taxon>
        <taxon>Pseudonocardiaceae</taxon>
        <taxon>Amycolatopsis</taxon>
    </lineage>
</organism>
<reference evidence="2 3" key="1">
    <citation type="journal article" date="2019" name="Int. J. Syst. Evol. Microbiol.">
        <title>The Global Catalogue of Microorganisms (GCM) 10K type strain sequencing project: providing services to taxonomists for standard genome sequencing and annotation.</title>
        <authorList>
            <consortium name="The Broad Institute Genomics Platform"/>
            <consortium name="The Broad Institute Genome Sequencing Center for Infectious Disease"/>
            <person name="Wu L."/>
            <person name="Ma J."/>
        </authorList>
    </citation>
    <scope>NUCLEOTIDE SEQUENCE [LARGE SCALE GENOMIC DNA]</scope>
    <source>
        <strain evidence="2 3">JCM 14545</strain>
    </source>
</reference>
<feature type="chain" id="PRO_5046766366" description="Subtilisin inhibitor-like" evidence="1">
    <location>
        <begin position="31"/>
        <end position="147"/>
    </location>
</feature>
<evidence type="ECO:0000313" key="2">
    <source>
        <dbReference type="EMBL" id="GAA1963510.1"/>
    </source>
</evidence>
<proteinExistence type="predicted"/>
<protein>
    <recommendedName>
        <fullName evidence="4">Subtilisin inhibitor-like</fullName>
    </recommendedName>
</protein>
<keyword evidence="3" id="KW-1185">Reference proteome</keyword>
<name>A0ABN2R529_9PSEU</name>
<dbReference type="PROSITE" id="PS51318">
    <property type="entry name" value="TAT"/>
    <property type="match status" value="1"/>
</dbReference>
<feature type="signal peptide" evidence="1">
    <location>
        <begin position="1"/>
        <end position="30"/>
    </location>
</feature>
<evidence type="ECO:0000256" key="1">
    <source>
        <dbReference type="SAM" id="SignalP"/>
    </source>
</evidence>
<dbReference type="RefSeq" id="WP_344420240.1">
    <property type="nucleotide sequence ID" value="NZ_BAAANN010000014.1"/>
</dbReference>
<gene>
    <name evidence="2" type="ORF">GCM10009754_38740</name>
</gene>
<accession>A0ABN2R529</accession>
<sequence>MGGRTRRKWLTRGFATASVTAAFVGATVVAAPAASANSQGCTQSEIDGGAALLCTAVYGNSHGVYVDKVSISADIKDHTCNGVFETWGELPDGKTWRDRGQAKCGLGRVWVDFAPKREFKNDAKLCGALVRVNGKVRPEHACVKIFK</sequence>
<keyword evidence="1" id="KW-0732">Signal</keyword>
<dbReference type="InterPro" id="IPR006311">
    <property type="entry name" value="TAT_signal"/>
</dbReference>
<evidence type="ECO:0000313" key="3">
    <source>
        <dbReference type="Proteomes" id="UP001501116"/>
    </source>
</evidence>
<dbReference type="Proteomes" id="UP001501116">
    <property type="component" value="Unassembled WGS sequence"/>
</dbReference>
<evidence type="ECO:0008006" key="4">
    <source>
        <dbReference type="Google" id="ProtNLM"/>
    </source>
</evidence>
<dbReference type="EMBL" id="BAAANN010000014">
    <property type="protein sequence ID" value="GAA1963510.1"/>
    <property type="molecule type" value="Genomic_DNA"/>
</dbReference>
<comment type="caution">
    <text evidence="2">The sequence shown here is derived from an EMBL/GenBank/DDBJ whole genome shotgun (WGS) entry which is preliminary data.</text>
</comment>